<gene>
    <name evidence="2" type="ORF">BT96DRAFT_517088</name>
</gene>
<organism evidence="2 3">
    <name type="scientific">Gymnopus androsaceus JB14</name>
    <dbReference type="NCBI Taxonomy" id="1447944"/>
    <lineage>
        <taxon>Eukaryota</taxon>
        <taxon>Fungi</taxon>
        <taxon>Dikarya</taxon>
        <taxon>Basidiomycota</taxon>
        <taxon>Agaricomycotina</taxon>
        <taxon>Agaricomycetes</taxon>
        <taxon>Agaricomycetidae</taxon>
        <taxon>Agaricales</taxon>
        <taxon>Marasmiineae</taxon>
        <taxon>Omphalotaceae</taxon>
        <taxon>Gymnopus</taxon>
    </lineage>
</organism>
<dbReference type="AlphaFoldDB" id="A0A6A4HXK1"/>
<evidence type="ECO:0000256" key="1">
    <source>
        <dbReference type="SAM" id="MobiDB-lite"/>
    </source>
</evidence>
<name>A0A6A4HXK1_9AGAR</name>
<keyword evidence="3" id="KW-1185">Reference proteome</keyword>
<accession>A0A6A4HXK1</accession>
<reference evidence="2" key="1">
    <citation type="journal article" date="2019" name="Environ. Microbiol.">
        <title>Fungal ecological strategies reflected in gene transcription - a case study of two litter decomposers.</title>
        <authorList>
            <person name="Barbi F."/>
            <person name="Kohler A."/>
            <person name="Barry K."/>
            <person name="Baskaran P."/>
            <person name="Daum C."/>
            <person name="Fauchery L."/>
            <person name="Ihrmark K."/>
            <person name="Kuo A."/>
            <person name="LaButti K."/>
            <person name="Lipzen A."/>
            <person name="Morin E."/>
            <person name="Grigoriev I.V."/>
            <person name="Henrissat B."/>
            <person name="Lindahl B."/>
            <person name="Martin F."/>
        </authorList>
    </citation>
    <scope>NUCLEOTIDE SEQUENCE</scope>
    <source>
        <strain evidence="2">JB14</strain>
    </source>
</reference>
<proteinExistence type="predicted"/>
<evidence type="ECO:0000313" key="3">
    <source>
        <dbReference type="Proteomes" id="UP000799118"/>
    </source>
</evidence>
<feature type="compositionally biased region" description="Basic and acidic residues" evidence="1">
    <location>
        <begin position="17"/>
        <end position="30"/>
    </location>
</feature>
<feature type="region of interest" description="Disordered" evidence="1">
    <location>
        <begin position="17"/>
        <end position="46"/>
    </location>
</feature>
<sequence>MIIQRFSLLTAQETSKDGRSRIEIEKEGRKSSRRHDKYTTDGQKNDENRRIEDVCKLFMCAKEYRRRNEEKR</sequence>
<dbReference type="Proteomes" id="UP000799118">
    <property type="component" value="Unassembled WGS sequence"/>
</dbReference>
<feature type="compositionally biased region" description="Basic and acidic residues" evidence="1">
    <location>
        <begin position="37"/>
        <end position="46"/>
    </location>
</feature>
<evidence type="ECO:0000313" key="2">
    <source>
        <dbReference type="EMBL" id="KAE9402936.1"/>
    </source>
</evidence>
<protein>
    <submittedName>
        <fullName evidence="2">Uncharacterized protein</fullName>
    </submittedName>
</protein>
<dbReference type="EMBL" id="ML769430">
    <property type="protein sequence ID" value="KAE9402936.1"/>
    <property type="molecule type" value="Genomic_DNA"/>
</dbReference>